<dbReference type="Pfam" id="PF13522">
    <property type="entry name" value="GATase_6"/>
    <property type="match status" value="1"/>
</dbReference>
<protein>
    <recommendedName>
        <fullName evidence="3">asparagine synthase (glutamine-hydrolyzing)</fullName>
        <ecNumber evidence="3">6.3.5.4</ecNumber>
    </recommendedName>
</protein>
<evidence type="ECO:0000256" key="5">
    <source>
        <dbReference type="ARBA" id="ARBA00022840"/>
    </source>
</evidence>
<reference evidence="12 13" key="1">
    <citation type="submission" date="2019-09" db="EMBL/GenBank/DDBJ databases">
        <title>Genome Sequence of Larkinella sp MA1.</title>
        <authorList>
            <person name="Srinivasan S."/>
        </authorList>
    </citation>
    <scope>NUCLEOTIDE SEQUENCE [LARGE SCALE GENOMIC DNA]</scope>
    <source>
        <strain evidence="12 13">MA1</strain>
    </source>
</reference>
<dbReference type="InterPro" id="IPR017932">
    <property type="entry name" value="GATase_2_dom"/>
</dbReference>
<evidence type="ECO:0000256" key="6">
    <source>
        <dbReference type="ARBA" id="ARBA00022962"/>
    </source>
</evidence>
<name>A0A5N1JBH1_9BACT</name>
<dbReference type="PIRSF" id="PIRSF001589">
    <property type="entry name" value="Asn_synthetase_glu-h"/>
    <property type="match status" value="1"/>
</dbReference>
<comment type="caution">
    <text evidence="12">The sequence shown here is derived from an EMBL/GenBank/DDBJ whole genome shotgun (WGS) entry which is preliminary data.</text>
</comment>
<dbReference type="NCBIfam" id="TIGR01536">
    <property type="entry name" value="asn_synth_AEB"/>
    <property type="match status" value="1"/>
</dbReference>
<dbReference type="RefSeq" id="WP_150879034.1">
    <property type="nucleotide sequence ID" value="NZ_VTWS01000005.1"/>
</dbReference>
<dbReference type="GO" id="GO:0006529">
    <property type="term" value="P:asparagine biosynthetic process"/>
    <property type="evidence" value="ECO:0007669"/>
    <property type="project" value="UniProtKB-KW"/>
</dbReference>
<dbReference type="AlphaFoldDB" id="A0A5N1JBH1"/>
<evidence type="ECO:0000313" key="12">
    <source>
        <dbReference type="EMBL" id="KAA9349708.1"/>
    </source>
</evidence>
<gene>
    <name evidence="12" type="primary">asnB</name>
    <name evidence="12" type="ORF">F0P93_19835</name>
</gene>
<dbReference type="PROSITE" id="PS51278">
    <property type="entry name" value="GATASE_TYPE_2"/>
    <property type="match status" value="1"/>
</dbReference>
<feature type="site" description="Important for beta-aspartyl-AMP intermediate formation" evidence="10">
    <location>
        <position position="355"/>
    </location>
</feature>
<sequence length="613" mass="69934">MCGIFGTVNWPHDSPAYLRGSLLHRGPNEQRDWRQDNVYLFHARLAIQDLSPGGRQPMTYGIYTIIFNGEIYNHKQLRQRYNLSCQSSSDTETLLHLFVLLGLKMLDQLDGMFAFALYDTKAQTILLVRDRAGKKPLYVYQHNNQLAFSSELNALAAYLPLSVDDQALARYLRVGFLYGQQTPYCNVMELPAGHYAEIDCRTGTLAISSWWDITAFAQQVRPILETEALEQVDTCLRKAVNQRIDSSDLEVGVFLSGGIDSGLITAMAAQFKPGIRSFTVSFANGEYDEAPLARLVADRYQTKHKEVRLSFERLQDDIERIIAGYGEPFMDSSAIPSYYVAQAARKHLTVILNGDGADELFGGYRRYVPAARFDFNNFPSVVQRSADVLYRSLPYPTNKKSRYNFAYRMLDMARKSGLERYLSATTDVFENYTEAFYQPVPLADLAGALDRLRMSGLSSLQQMQVADFQTILPGNLLVKMDIATMAHSLEGRSPFLAKDLLELAPTLPDSLKIHSTTTKYLLRQLAKKYLPQKLIDQPKRGFEVPLKQWMDKQLKTVVCDYLAEPQLAQRYIRREFISKLINQPDKFPAEKRAKMLYSLFAMEVWYRKAVRND</sequence>
<dbReference type="InterPro" id="IPR001962">
    <property type="entry name" value="Asn_synthase"/>
</dbReference>
<dbReference type="Pfam" id="PF00733">
    <property type="entry name" value="Asn_synthase"/>
    <property type="match status" value="1"/>
</dbReference>
<dbReference type="Gene3D" id="3.60.20.10">
    <property type="entry name" value="Glutamine Phosphoribosylpyrophosphate, subunit 1, domain 1"/>
    <property type="match status" value="1"/>
</dbReference>
<evidence type="ECO:0000256" key="8">
    <source>
        <dbReference type="PIRSR" id="PIRSR001589-1"/>
    </source>
</evidence>
<accession>A0A5N1JBH1</accession>
<feature type="binding site" evidence="9">
    <location>
        <position position="280"/>
    </location>
    <ligand>
        <name>ATP</name>
        <dbReference type="ChEBI" id="CHEBI:30616"/>
    </ligand>
</feature>
<keyword evidence="8" id="KW-0061">Asparagine biosynthesis</keyword>
<comment type="catalytic activity">
    <reaction evidence="7">
        <text>L-aspartate + L-glutamine + ATP + H2O = L-asparagine + L-glutamate + AMP + diphosphate + H(+)</text>
        <dbReference type="Rhea" id="RHEA:12228"/>
        <dbReference type="ChEBI" id="CHEBI:15377"/>
        <dbReference type="ChEBI" id="CHEBI:15378"/>
        <dbReference type="ChEBI" id="CHEBI:29985"/>
        <dbReference type="ChEBI" id="CHEBI:29991"/>
        <dbReference type="ChEBI" id="CHEBI:30616"/>
        <dbReference type="ChEBI" id="CHEBI:33019"/>
        <dbReference type="ChEBI" id="CHEBI:58048"/>
        <dbReference type="ChEBI" id="CHEBI:58359"/>
        <dbReference type="ChEBI" id="CHEBI:456215"/>
        <dbReference type="EC" id="6.3.5.4"/>
    </reaction>
</comment>
<dbReference type="CDD" id="cd00712">
    <property type="entry name" value="AsnB"/>
    <property type="match status" value="1"/>
</dbReference>
<keyword evidence="8" id="KW-0028">Amino-acid biosynthesis</keyword>
<evidence type="ECO:0000256" key="2">
    <source>
        <dbReference type="ARBA" id="ARBA00005752"/>
    </source>
</evidence>
<dbReference type="SUPFAM" id="SSF52402">
    <property type="entry name" value="Adenine nucleotide alpha hydrolases-like"/>
    <property type="match status" value="1"/>
</dbReference>
<dbReference type="Gene3D" id="3.40.50.620">
    <property type="entry name" value="HUPs"/>
    <property type="match status" value="1"/>
</dbReference>
<organism evidence="12 13">
    <name type="scientific">Larkinella humicola</name>
    <dbReference type="NCBI Taxonomy" id="2607654"/>
    <lineage>
        <taxon>Bacteria</taxon>
        <taxon>Pseudomonadati</taxon>
        <taxon>Bacteroidota</taxon>
        <taxon>Cytophagia</taxon>
        <taxon>Cytophagales</taxon>
        <taxon>Spirosomataceae</taxon>
        <taxon>Larkinella</taxon>
    </lineage>
</organism>
<proteinExistence type="inferred from homology"/>
<dbReference type="EMBL" id="VTWS01000005">
    <property type="protein sequence ID" value="KAA9349708.1"/>
    <property type="molecule type" value="Genomic_DNA"/>
</dbReference>
<evidence type="ECO:0000313" key="13">
    <source>
        <dbReference type="Proteomes" id="UP000326344"/>
    </source>
</evidence>
<dbReference type="CDD" id="cd01991">
    <property type="entry name" value="Asn_synthase_B_C"/>
    <property type="match status" value="1"/>
</dbReference>
<dbReference type="InterPro" id="IPR051786">
    <property type="entry name" value="ASN_synthetase/amidase"/>
</dbReference>
<evidence type="ECO:0000259" key="11">
    <source>
        <dbReference type="PROSITE" id="PS51278"/>
    </source>
</evidence>
<dbReference type="PANTHER" id="PTHR43284">
    <property type="entry name" value="ASPARAGINE SYNTHETASE (GLUTAMINE-HYDROLYZING)"/>
    <property type="match status" value="1"/>
</dbReference>
<dbReference type="InterPro" id="IPR029055">
    <property type="entry name" value="Ntn_hydrolases_N"/>
</dbReference>
<dbReference type="Proteomes" id="UP000326344">
    <property type="component" value="Unassembled WGS sequence"/>
</dbReference>
<evidence type="ECO:0000256" key="3">
    <source>
        <dbReference type="ARBA" id="ARBA00012737"/>
    </source>
</evidence>
<dbReference type="GO" id="GO:0005524">
    <property type="term" value="F:ATP binding"/>
    <property type="evidence" value="ECO:0007669"/>
    <property type="project" value="UniProtKB-KW"/>
</dbReference>
<dbReference type="InterPro" id="IPR033738">
    <property type="entry name" value="AsnB_N"/>
</dbReference>
<evidence type="ECO:0000256" key="4">
    <source>
        <dbReference type="ARBA" id="ARBA00022741"/>
    </source>
</evidence>
<keyword evidence="13" id="KW-1185">Reference proteome</keyword>
<feature type="domain" description="Glutamine amidotransferase type-2" evidence="11">
    <location>
        <begin position="2"/>
        <end position="201"/>
    </location>
</feature>
<evidence type="ECO:0000256" key="7">
    <source>
        <dbReference type="ARBA" id="ARBA00048741"/>
    </source>
</evidence>
<keyword evidence="12" id="KW-0436">Ligase</keyword>
<comment type="pathway">
    <text evidence="1">Amino-acid biosynthesis; L-asparagine biosynthesis; L-asparagine from L-aspartate (L-Gln route): step 1/1.</text>
</comment>
<dbReference type="PANTHER" id="PTHR43284:SF1">
    <property type="entry name" value="ASPARAGINE SYNTHETASE"/>
    <property type="match status" value="1"/>
</dbReference>
<dbReference type="GO" id="GO:0004066">
    <property type="term" value="F:asparagine synthase (glutamine-hydrolyzing) activity"/>
    <property type="evidence" value="ECO:0007669"/>
    <property type="project" value="UniProtKB-EC"/>
</dbReference>
<dbReference type="GO" id="GO:0005829">
    <property type="term" value="C:cytosol"/>
    <property type="evidence" value="ECO:0007669"/>
    <property type="project" value="TreeGrafter"/>
</dbReference>
<feature type="active site" description="For GATase activity" evidence="8">
    <location>
        <position position="2"/>
    </location>
</feature>
<feature type="binding site" evidence="9">
    <location>
        <position position="90"/>
    </location>
    <ligand>
        <name>L-glutamine</name>
        <dbReference type="ChEBI" id="CHEBI:58359"/>
    </ligand>
</feature>
<dbReference type="EC" id="6.3.5.4" evidence="3"/>
<keyword evidence="4 9" id="KW-0547">Nucleotide-binding</keyword>
<dbReference type="InterPro" id="IPR006426">
    <property type="entry name" value="Asn_synth_AEB"/>
</dbReference>
<evidence type="ECO:0000256" key="9">
    <source>
        <dbReference type="PIRSR" id="PIRSR001589-2"/>
    </source>
</evidence>
<dbReference type="InterPro" id="IPR014729">
    <property type="entry name" value="Rossmann-like_a/b/a_fold"/>
</dbReference>
<keyword evidence="6 8" id="KW-0315">Glutamine amidotransferase</keyword>
<evidence type="ECO:0000256" key="10">
    <source>
        <dbReference type="PIRSR" id="PIRSR001589-3"/>
    </source>
</evidence>
<keyword evidence="5 9" id="KW-0067">ATP-binding</keyword>
<evidence type="ECO:0000256" key="1">
    <source>
        <dbReference type="ARBA" id="ARBA00005187"/>
    </source>
</evidence>
<comment type="similarity">
    <text evidence="2">Belongs to the asparagine synthetase family.</text>
</comment>
<dbReference type="SUPFAM" id="SSF56235">
    <property type="entry name" value="N-terminal nucleophile aminohydrolases (Ntn hydrolases)"/>
    <property type="match status" value="1"/>
</dbReference>